<dbReference type="EMBL" id="HBUF01612709">
    <property type="protein sequence ID" value="CAG6779077.1"/>
    <property type="molecule type" value="Transcribed_RNA"/>
</dbReference>
<dbReference type="Pfam" id="PF02949">
    <property type="entry name" value="7tm_6"/>
    <property type="match status" value="1"/>
</dbReference>
<keyword evidence="7" id="KW-0675">Receptor</keyword>
<dbReference type="EMBL" id="HBUF01612708">
    <property type="protein sequence ID" value="CAG6779076.1"/>
    <property type="molecule type" value="Transcribed_RNA"/>
</dbReference>
<dbReference type="GO" id="GO:0007165">
    <property type="term" value="P:signal transduction"/>
    <property type="evidence" value="ECO:0007669"/>
    <property type="project" value="UniProtKB-KW"/>
</dbReference>
<reference evidence="9" key="1">
    <citation type="submission" date="2021-05" db="EMBL/GenBank/DDBJ databases">
        <authorList>
            <person name="Alioto T."/>
            <person name="Alioto T."/>
            <person name="Gomez Garrido J."/>
        </authorList>
    </citation>
    <scope>NUCLEOTIDE SEQUENCE</scope>
</reference>
<evidence type="ECO:0000256" key="1">
    <source>
        <dbReference type="ARBA" id="ARBA00004141"/>
    </source>
</evidence>
<evidence type="ECO:0000256" key="8">
    <source>
        <dbReference type="ARBA" id="ARBA00023224"/>
    </source>
</evidence>
<dbReference type="AlphaFoldDB" id="A0A8D9B9Y2"/>
<organism evidence="9">
    <name type="scientific">Cacopsylla melanoneura</name>
    <dbReference type="NCBI Taxonomy" id="428564"/>
    <lineage>
        <taxon>Eukaryota</taxon>
        <taxon>Metazoa</taxon>
        <taxon>Ecdysozoa</taxon>
        <taxon>Arthropoda</taxon>
        <taxon>Hexapoda</taxon>
        <taxon>Insecta</taxon>
        <taxon>Pterygota</taxon>
        <taxon>Neoptera</taxon>
        <taxon>Paraneoptera</taxon>
        <taxon>Hemiptera</taxon>
        <taxon>Sternorrhyncha</taxon>
        <taxon>Psylloidea</taxon>
        <taxon>Psyllidae</taxon>
        <taxon>Psyllinae</taxon>
        <taxon>Cacopsylla</taxon>
    </lineage>
</organism>
<comment type="subcellular location">
    <subcellularLocation>
        <location evidence="1">Membrane</location>
        <topology evidence="1">Multi-pass membrane protein</topology>
    </subcellularLocation>
</comment>
<dbReference type="GO" id="GO:0005549">
    <property type="term" value="F:odorant binding"/>
    <property type="evidence" value="ECO:0007669"/>
    <property type="project" value="InterPro"/>
</dbReference>
<keyword evidence="3" id="KW-0812">Transmembrane</keyword>
<evidence type="ECO:0000313" key="9">
    <source>
        <dbReference type="EMBL" id="CAG6779077.1"/>
    </source>
</evidence>
<evidence type="ECO:0000256" key="5">
    <source>
        <dbReference type="ARBA" id="ARBA00022989"/>
    </source>
</evidence>
<evidence type="ECO:0000256" key="3">
    <source>
        <dbReference type="ARBA" id="ARBA00022692"/>
    </source>
</evidence>
<sequence>MSLVLATCVSLALSLYPLVVDSTRLTPLRYFRFVGIFFGLMSEFFITCNSSEQADNCYAMVRNAIHKSSWAMCTNQTRRYLCILLRRVQRANHLRVNGGVVVLSRPSYIEVVKVAYTFVNFMRSKTPGK</sequence>
<accession>A0A8D9B9Y2</accession>
<keyword evidence="4" id="KW-0552">Olfaction</keyword>
<dbReference type="GO" id="GO:0004984">
    <property type="term" value="F:olfactory receptor activity"/>
    <property type="evidence" value="ECO:0007669"/>
    <property type="project" value="InterPro"/>
</dbReference>
<keyword evidence="6" id="KW-0472">Membrane</keyword>
<dbReference type="InterPro" id="IPR004117">
    <property type="entry name" value="7tm6_olfct_rcpt"/>
</dbReference>
<keyword evidence="5" id="KW-1133">Transmembrane helix</keyword>
<keyword evidence="2" id="KW-0716">Sensory transduction</keyword>
<dbReference type="GO" id="GO:0016020">
    <property type="term" value="C:membrane"/>
    <property type="evidence" value="ECO:0007669"/>
    <property type="project" value="UniProtKB-SubCell"/>
</dbReference>
<evidence type="ECO:0000256" key="2">
    <source>
        <dbReference type="ARBA" id="ARBA00022606"/>
    </source>
</evidence>
<name>A0A8D9B9Y2_9HEMI</name>
<evidence type="ECO:0000256" key="6">
    <source>
        <dbReference type="ARBA" id="ARBA00023136"/>
    </source>
</evidence>
<evidence type="ECO:0000256" key="4">
    <source>
        <dbReference type="ARBA" id="ARBA00022725"/>
    </source>
</evidence>
<proteinExistence type="predicted"/>
<keyword evidence="8" id="KW-0807">Transducer</keyword>
<protein>
    <submittedName>
        <fullName evidence="9">Uncharacterized protein</fullName>
    </submittedName>
</protein>
<evidence type="ECO:0000256" key="7">
    <source>
        <dbReference type="ARBA" id="ARBA00023170"/>
    </source>
</evidence>